<organism evidence="2 3">
    <name type="scientific">Coptis chinensis</name>
    <dbReference type="NCBI Taxonomy" id="261450"/>
    <lineage>
        <taxon>Eukaryota</taxon>
        <taxon>Viridiplantae</taxon>
        <taxon>Streptophyta</taxon>
        <taxon>Embryophyta</taxon>
        <taxon>Tracheophyta</taxon>
        <taxon>Spermatophyta</taxon>
        <taxon>Magnoliopsida</taxon>
        <taxon>Ranunculales</taxon>
        <taxon>Ranunculaceae</taxon>
        <taxon>Coptidoideae</taxon>
        <taxon>Coptis</taxon>
    </lineage>
</organism>
<name>A0A835LWL2_9MAGN</name>
<keyword evidence="3" id="KW-1185">Reference proteome</keyword>
<gene>
    <name evidence="2" type="ORF">IFM89_021433</name>
</gene>
<comment type="caution">
    <text evidence="2">The sequence shown here is derived from an EMBL/GenBank/DDBJ whole genome shotgun (WGS) entry which is preliminary data.</text>
</comment>
<accession>A0A835LWL2</accession>
<reference evidence="2 3" key="1">
    <citation type="submission" date="2020-10" db="EMBL/GenBank/DDBJ databases">
        <title>The Coptis chinensis genome and diversification of protoberbering-type alkaloids.</title>
        <authorList>
            <person name="Wang B."/>
            <person name="Shu S."/>
            <person name="Song C."/>
            <person name="Liu Y."/>
        </authorList>
    </citation>
    <scope>NUCLEOTIDE SEQUENCE [LARGE SCALE GENOMIC DNA]</scope>
    <source>
        <strain evidence="2">HL-2020</strain>
        <tissue evidence="2">Leaf</tissue>
    </source>
</reference>
<feature type="region of interest" description="Disordered" evidence="1">
    <location>
        <begin position="149"/>
        <end position="182"/>
    </location>
</feature>
<sequence>MERFSSVLVGRGWTMFKTKNGSSFVSGNFGSTYPVSVYLYRKVDSSRVEIVDLNCNVSSSENGKFRIRELRLPSLDFRNAPLRILQYILLMTDDIFYLAMLTTYQTSEQLNTDRKEKQVLLVRELADDGWVIVDSIIVKELDTSPVLTGSLGMDESSTMSGGEERRDGKLSSDGRDKGSQPP</sequence>
<protein>
    <submittedName>
        <fullName evidence="2">Uncharacterized protein</fullName>
    </submittedName>
</protein>
<dbReference type="Proteomes" id="UP000631114">
    <property type="component" value="Unassembled WGS sequence"/>
</dbReference>
<evidence type="ECO:0000313" key="3">
    <source>
        <dbReference type="Proteomes" id="UP000631114"/>
    </source>
</evidence>
<dbReference type="OrthoDB" id="1904540at2759"/>
<dbReference type="EMBL" id="JADFTS010000004">
    <property type="protein sequence ID" value="KAF9610240.1"/>
    <property type="molecule type" value="Genomic_DNA"/>
</dbReference>
<evidence type="ECO:0000313" key="2">
    <source>
        <dbReference type="EMBL" id="KAF9610240.1"/>
    </source>
</evidence>
<proteinExistence type="predicted"/>
<evidence type="ECO:0000256" key="1">
    <source>
        <dbReference type="SAM" id="MobiDB-lite"/>
    </source>
</evidence>
<feature type="compositionally biased region" description="Basic and acidic residues" evidence="1">
    <location>
        <begin position="162"/>
        <end position="182"/>
    </location>
</feature>
<dbReference type="AlphaFoldDB" id="A0A835LWL2"/>